<dbReference type="EMBL" id="JAPZBU010000009">
    <property type="protein sequence ID" value="KAJ5387440.1"/>
    <property type="molecule type" value="Genomic_DNA"/>
</dbReference>
<evidence type="ECO:0000313" key="3">
    <source>
        <dbReference type="Proteomes" id="UP001147747"/>
    </source>
</evidence>
<name>A0A9X0B465_9EURO</name>
<comment type="caution">
    <text evidence="2">The sequence shown here is derived from an EMBL/GenBank/DDBJ whole genome shotgun (WGS) entry which is preliminary data.</text>
</comment>
<dbReference type="RefSeq" id="XP_056485238.1">
    <property type="nucleotide sequence ID" value="XM_056634618.1"/>
</dbReference>
<gene>
    <name evidence="2" type="ORF">N7509_009981</name>
</gene>
<dbReference type="Proteomes" id="UP001147747">
    <property type="component" value="Unassembled WGS sequence"/>
</dbReference>
<dbReference type="GeneID" id="81373598"/>
<keyword evidence="3" id="KW-1185">Reference proteome</keyword>
<evidence type="ECO:0000256" key="1">
    <source>
        <dbReference type="SAM" id="MobiDB-lite"/>
    </source>
</evidence>
<evidence type="ECO:0000313" key="2">
    <source>
        <dbReference type="EMBL" id="KAJ5387440.1"/>
    </source>
</evidence>
<reference evidence="2" key="1">
    <citation type="submission" date="2022-12" db="EMBL/GenBank/DDBJ databases">
        <authorList>
            <person name="Petersen C."/>
        </authorList>
    </citation>
    <scope>NUCLEOTIDE SEQUENCE</scope>
    <source>
        <strain evidence="2">IBT 29677</strain>
    </source>
</reference>
<feature type="region of interest" description="Disordered" evidence="1">
    <location>
        <begin position="21"/>
        <end position="44"/>
    </location>
</feature>
<dbReference type="AlphaFoldDB" id="A0A9X0B465"/>
<proteinExistence type="predicted"/>
<sequence length="60" mass="6684">MPPQLATEHKSIKSADMMKLAHPDSQKPWRSWPNGPSIGRNEVNGEKGKKVLEGFIKADN</sequence>
<reference evidence="2" key="2">
    <citation type="journal article" date="2023" name="IMA Fungus">
        <title>Comparative genomic study of the Penicillium genus elucidates a diverse pangenome and 15 lateral gene transfer events.</title>
        <authorList>
            <person name="Petersen C."/>
            <person name="Sorensen T."/>
            <person name="Nielsen M.R."/>
            <person name="Sondergaard T.E."/>
            <person name="Sorensen J.L."/>
            <person name="Fitzpatrick D.A."/>
            <person name="Frisvad J.C."/>
            <person name="Nielsen K.L."/>
        </authorList>
    </citation>
    <scope>NUCLEOTIDE SEQUENCE</scope>
    <source>
        <strain evidence="2">IBT 29677</strain>
    </source>
</reference>
<protein>
    <submittedName>
        <fullName evidence="2">Uncharacterized protein</fullName>
    </submittedName>
</protein>
<organism evidence="2 3">
    <name type="scientific">Penicillium cosmopolitanum</name>
    <dbReference type="NCBI Taxonomy" id="1131564"/>
    <lineage>
        <taxon>Eukaryota</taxon>
        <taxon>Fungi</taxon>
        <taxon>Dikarya</taxon>
        <taxon>Ascomycota</taxon>
        <taxon>Pezizomycotina</taxon>
        <taxon>Eurotiomycetes</taxon>
        <taxon>Eurotiomycetidae</taxon>
        <taxon>Eurotiales</taxon>
        <taxon>Aspergillaceae</taxon>
        <taxon>Penicillium</taxon>
    </lineage>
</organism>
<accession>A0A9X0B465</accession>